<dbReference type="InterPro" id="IPR002486">
    <property type="entry name" value="Col_cuticle_N"/>
</dbReference>
<reference evidence="5" key="1">
    <citation type="submission" date="2012-08" db="EMBL/GenBank/DDBJ databases">
        <title>The Genome Sequence of Wuchereria bancrofti.</title>
        <authorList>
            <person name="Nutman T.B."/>
            <person name="Fink D.L."/>
            <person name="Russ C."/>
            <person name="Young S."/>
            <person name="Zeng Q."/>
            <person name="Koehrsen M."/>
            <person name="Alvarado L."/>
            <person name="Berlin A."/>
            <person name="Chapman S.B."/>
            <person name="Chen Z."/>
            <person name="Freedman E."/>
            <person name="Gellesch M."/>
            <person name="Goldberg J."/>
            <person name="Griggs A."/>
            <person name="Gujja S."/>
            <person name="Heilman E.R."/>
            <person name="Heiman D."/>
            <person name="Hepburn T."/>
            <person name="Howarth C."/>
            <person name="Jen D."/>
            <person name="Larson L."/>
            <person name="Lewis B."/>
            <person name="Mehta T."/>
            <person name="Park D."/>
            <person name="Pearson M."/>
            <person name="Roberts A."/>
            <person name="Saif S."/>
            <person name="Shea T."/>
            <person name="Shenoy N."/>
            <person name="Sisk P."/>
            <person name="Stolte C."/>
            <person name="Sykes S."/>
            <person name="Walk T."/>
            <person name="White J."/>
            <person name="Yandava C."/>
            <person name="Haas B."/>
            <person name="Henn M.R."/>
            <person name="Nusbaum C."/>
            <person name="Birren B."/>
        </authorList>
    </citation>
    <scope>NUCLEOTIDE SEQUENCE [LARGE SCALE GENOMIC DNA]</scope>
    <source>
        <strain evidence="5">NA</strain>
    </source>
</reference>
<keyword evidence="2" id="KW-1133">Transmembrane helix</keyword>
<name>J9EA10_WUCBA</name>
<evidence type="ECO:0000313" key="4">
    <source>
        <dbReference type="EMBL" id="EJW79181.1"/>
    </source>
</evidence>
<dbReference type="SMART" id="SM01088">
    <property type="entry name" value="Col_cuticle_N"/>
    <property type="match status" value="1"/>
</dbReference>
<sequence length="77" mass="8796">MSGNEDERYGHMSSDAVTMESDSRIKAYKFVAYSAVSFSIIAVLSVVISLPMVYNYVAHVRRQMHREINYCKVISRS</sequence>
<evidence type="ECO:0000313" key="5">
    <source>
        <dbReference type="Proteomes" id="UP000004810"/>
    </source>
</evidence>
<dbReference type="Pfam" id="PF01484">
    <property type="entry name" value="Col_cuticle_N"/>
    <property type="match status" value="1"/>
</dbReference>
<proteinExistence type="predicted"/>
<keyword evidence="1" id="KW-0677">Repeat</keyword>
<dbReference type="EMBL" id="ADBV01005757">
    <property type="protein sequence ID" value="EJW79181.1"/>
    <property type="molecule type" value="Genomic_DNA"/>
</dbReference>
<evidence type="ECO:0000256" key="2">
    <source>
        <dbReference type="SAM" id="Phobius"/>
    </source>
</evidence>
<dbReference type="GO" id="GO:0042302">
    <property type="term" value="F:structural constituent of cuticle"/>
    <property type="evidence" value="ECO:0007669"/>
    <property type="project" value="InterPro"/>
</dbReference>
<keyword evidence="2" id="KW-0472">Membrane</keyword>
<dbReference type="AlphaFoldDB" id="J9EA10"/>
<feature type="domain" description="Nematode cuticle collagen N-terminal" evidence="3">
    <location>
        <begin position="30"/>
        <end position="77"/>
    </location>
</feature>
<dbReference type="Proteomes" id="UP000004810">
    <property type="component" value="Unassembled WGS sequence"/>
</dbReference>
<gene>
    <name evidence="4" type="ORF">WUBG_09909</name>
</gene>
<protein>
    <recommendedName>
        <fullName evidence="3">Nematode cuticle collagen N-terminal domain-containing protein</fullName>
    </recommendedName>
</protein>
<comment type="caution">
    <text evidence="4">The sequence shown here is derived from an EMBL/GenBank/DDBJ whole genome shotgun (WGS) entry which is preliminary data.</text>
</comment>
<accession>J9EA10</accession>
<keyword evidence="2" id="KW-0812">Transmembrane</keyword>
<evidence type="ECO:0000259" key="3">
    <source>
        <dbReference type="SMART" id="SM01088"/>
    </source>
</evidence>
<organism evidence="4 5">
    <name type="scientific">Wuchereria bancrofti</name>
    <dbReference type="NCBI Taxonomy" id="6293"/>
    <lineage>
        <taxon>Eukaryota</taxon>
        <taxon>Metazoa</taxon>
        <taxon>Ecdysozoa</taxon>
        <taxon>Nematoda</taxon>
        <taxon>Chromadorea</taxon>
        <taxon>Rhabditida</taxon>
        <taxon>Spirurina</taxon>
        <taxon>Spiruromorpha</taxon>
        <taxon>Filarioidea</taxon>
        <taxon>Onchocercidae</taxon>
        <taxon>Wuchereria</taxon>
    </lineage>
</organism>
<feature type="transmembrane region" description="Helical" evidence="2">
    <location>
        <begin position="30"/>
        <end position="57"/>
    </location>
</feature>
<evidence type="ECO:0000256" key="1">
    <source>
        <dbReference type="ARBA" id="ARBA00022737"/>
    </source>
</evidence>